<sequence>MGWKLCRSAINSLFCGLAFFFVTGISLFGKLCALPTATLREPLLGISVQGTPSCSRKMSRVIKSDCLGCFFSGLRGFPVCSYVLQSSKRYSRRPCATMSPSTVMPRHHTICGDQIGHNWTKGDANTFAIILGASMVFVVFLILAMVKYLSLDRSRTWSQRWGDFRRRSGFCGGNGGGGDDGDDGGPPYPPGPSNSRHDEENPVPPPGGGAPYPSDDQLEIRDVPPTLMEETTPPGLRGGGAGGAAPRFDPSDPRYAAYYRSLVFKKKVDTVVAKENSPMNQASRFFSNVLDIFTEKPTTARGEREISPVPTDPPQLGSLHMGSGSLHLGFENVSKISLPEPKDFDIITGERRSTSDVSRCQIPRALMSLSLASNIPRRVPALRWIVLMIRTRTQAVSETSRLRVIINPDGTY</sequence>
<keyword evidence="2" id="KW-0472">Membrane</keyword>
<proteinExistence type="predicted"/>
<keyword evidence="2" id="KW-1133">Transmembrane helix</keyword>
<evidence type="ECO:0000313" key="3">
    <source>
        <dbReference type="EMBL" id="KAK3389717.1"/>
    </source>
</evidence>
<name>A0AAE0NXV4_9PEZI</name>
<evidence type="ECO:0000256" key="2">
    <source>
        <dbReference type="SAM" id="Phobius"/>
    </source>
</evidence>
<comment type="caution">
    <text evidence="3">The sequence shown here is derived from an EMBL/GenBank/DDBJ whole genome shotgun (WGS) entry which is preliminary data.</text>
</comment>
<protein>
    <submittedName>
        <fullName evidence="3">Uncharacterized protein</fullName>
    </submittedName>
</protein>
<evidence type="ECO:0000313" key="4">
    <source>
        <dbReference type="Proteomes" id="UP001285441"/>
    </source>
</evidence>
<feature type="transmembrane region" description="Helical" evidence="2">
    <location>
        <begin position="127"/>
        <end position="150"/>
    </location>
</feature>
<keyword evidence="2" id="KW-0812">Transmembrane</keyword>
<feature type="region of interest" description="Disordered" evidence="1">
    <location>
        <begin position="168"/>
        <end position="251"/>
    </location>
</feature>
<keyword evidence="4" id="KW-1185">Reference proteome</keyword>
<dbReference type="EMBL" id="JAULSW010000002">
    <property type="protein sequence ID" value="KAK3389717.1"/>
    <property type="molecule type" value="Genomic_DNA"/>
</dbReference>
<dbReference type="AlphaFoldDB" id="A0AAE0NXV4"/>
<dbReference type="Proteomes" id="UP001285441">
    <property type="component" value="Unassembled WGS sequence"/>
</dbReference>
<accession>A0AAE0NXV4</accession>
<organism evidence="3 4">
    <name type="scientific">Podospora didyma</name>
    <dbReference type="NCBI Taxonomy" id="330526"/>
    <lineage>
        <taxon>Eukaryota</taxon>
        <taxon>Fungi</taxon>
        <taxon>Dikarya</taxon>
        <taxon>Ascomycota</taxon>
        <taxon>Pezizomycotina</taxon>
        <taxon>Sordariomycetes</taxon>
        <taxon>Sordariomycetidae</taxon>
        <taxon>Sordariales</taxon>
        <taxon>Podosporaceae</taxon>
        <taxon>Podospora</taxon>
    </lineage>
</organism>
<reference evidence="3" key="2">
    <citation type="submission" date="2023-06" db="EMBL/GenBank/DDBJ databases">
        <authorList>
            <consortium name="Lawrence Berkeley National Laboratory"/>
            <person name="Haridas S."/>
            <person name="Hensen N."/>
            <person name="Bonometti L."/>
            <person name="Westerberg I."/>
            <person name="Brannstrom I.O."/>
            <person name="Guillou S."/>
            <person name="Cros-Aarteil S."/>
            <person name="Calhoun S."/>
            <person name="Kuo A."/>
            <person name="Mondo S."/>
            <person name="Pangilinan J."/>
            <person name="Riley R."/>
            <person name="LaButti K."/>
            <person name="Andreopoulos B."/>
            <person name="Lipzen A."/>
            <person name="Chen C."/>
            <person name="Yanf M."/>
            <person name="Daum C."/>
            <person name="Ng V."/>
            <person name="Clum A."/>
            <person name="Steindorff A."/>
            <person name="Ohm R."/>
            <person name="Martin F."/>
            <person name="Silar P."/>
            <person name="Natvig D."/>
            <person name="Lalanne C."/>
            <person name="Gautier V."/>
            <person name="Ament-velasquez S.L."/>
            <person name="Kruys A."/>
            <person name="Hutchinson M.I."/>
            <person name="Powell A.J."/>
            <person name="Barry K."/>
            <person name="Miller A.N."/>
            <person name="Grigoriev I.V."/>
            <person name="Debuchy R."/>
            <person name="Gladieux P."/>
            <person name="Thoren M.H."/>
            <person name="Johannesson H."/>
        </authorList>
    </citation>
    <scope>NUCLEOTIDE SEQUENCE</scope>
    <source>
        <strain evidence="3">CBS 232.78</strain>
    </source>
</reference>
<reference evidence="3" key="1">
    <citation type="journal article" date="2023" name="Mol. Phylogenet. Evol.">
        <title>Genome-scale phylogeny and comparative genomics of the fungal order Sordariales.</title>
        <authorList>
            <person name="Hensen N."/>
            <person name="Bonometti L."/>
            <person name="Westerberg I."/>
            <person name="Brannstrom I.O."/>
            <person name="Guillou S."/>
            <person name="Cros-Aarteil S."/>
            <person name="Calhoun S."/>
            <person name="Haridas S."/>
            <person name="Kuo A."/>
            <person name="Mondo S."/>
            <person name="Pangilinan J."/>
            <person name="Riley R."/>
            <person name="LaButti K."/>
            <person name="Andreopoulos B."/>
            <person name="Lipzen A."/>
            <person name="Chen C."/>
            <person name="Yan M."/>
            <person name="Daum C."/>
            <person name="Ng V."/>
            <person name="Clum A."/>
            <person name="Steindorff A."/>
            <person name="Ohm R.A."/>
            <person name="Martin F."/>
            <person name="Silar P."/>
            <person name="Natvig D.O."/>
            <person name="Lalanne C."/>
            <person name="Gautier V."/>
            <person name="Ament-Velasquez S.L."/>
            <person name="Kruys A."/>
            <person name="Hutchinson M.I."/>
            <person name="Powell A.J."/>
            <person name="Barry K."/>
            <person name="Miller A.N."/>
            <person name="Grigoriev I.V."/>
            <person name="Debuchy R."/>
            <person name="Gladieux P."/>
            <person name="Hiltunen Thoren M."/>
            <person name="Johannesson H."/>
        </authorList>
    </citation>
    <scope>NUCLEOTIDE SEQUENCE</scope>
    <source>
        <strain evidence="3">CBS 232.78</strain>
    </source>
</reference>
<evidence type="ECO:0000256" key="1">
    <source>
        <dbReference type="SAM" id="MobiDB-lite"/>
    </source>
</evidence>
<gene>
    <name evidence="3" type="ORF">B0H63DRAFT_464205</name>
</gene>